<keyword evidence="1" id="KW-0175">Coiled coil</keyword>
<evidence type="ECO:0008006" key="5">
    <source>
        <dbReference type="Google" id="ProtNLM"/>
    </source>
</evidence>
<evidence type="ECO:0000313" key="4">
    <source>
        <dbReference type="Proteomes" id="UP001610432"/>
    </source>
</evidence>
<keyword evidence="4" id="KW-1185">Reference proteome</keyword>
<feature type="compositionally biased region" description="Gly residues" evidence="2">
    <location>
        <begin position="150"/>
        <end position="159"/>
    </location>
</feature>
<proteinExistence type="predicted"/>
<name>A0ABR4LZG4_9EURO</name>
<protein>
    <recommendedName>
        <fullName evidence="5">BZIP domain-containing protein</fullName>
    </recommendedName>
</protein>
<dbReference type="EMBL" id="JBFXLQ010000008">
    <property type="protein sequence ID" value="KAL2869792.1"/>
    <property type="molecule type" value="Genomic_DNA"/>
</dbReference>
<feature type="compositionally biased region" description="Low complexity" evidence="2">
    <location>
        <begin position="139"/>
        <end position="149"/>
    </location>
</feature>
<evidence type="ECO:0000256" key="2">
    <source>
        <dbReference type="SAM" id="MobiDB-lite"/>
    </source>
</evidence>
<organism evidence="3 4">
    <name type="scientific">Aspergillus lucknowensis</name>
    <dbReference type="NCBI Taxonomy" id="176173"/>
    <lineage>
        <taxon>Eukaryota</taxon>
        <taxon>Fungi</taxon>
        <taxon>Dikarya</taxon>
        <taxon>Ascomycota</taxon>
        <taxon>Pezizomycotina</taxon>
        <taxon>Eurotiomycetes</taxon>
        <taxon>Eurotiomycetidae</taxon>
        <taxon>Eurotiales</taxon>
        <taxon>Aspergillaceae</taxon>
        <taxon>Aspergillus</taxon>
        <taxon>Aspergillus subgen. Nidulantes</taxon>
    </lineage>
</organism>
<sequence>MNKSPTSALQTISCLSSREKTALMDAIAREMTTTIIAISKEIQRGTLDADNTAPFDRFIRTIAQNEMVQQRKLERKLSRYQRRARKWRAERRWIRREFAEMVRRMEQLQRRWKTRVQELEGFRGPGLLKAQTLAPTEPAASRSPSSGSGADSGSGSGQR</sequence>
<accession>A0ABR4LZG4</accession>
<gene>
    <name evidence="3" type="ORF">BJX67DRAFT_378846</name>
</gene>
<feature type="coiled-coil region" evidence="1">
    <location>
        <begin position="63"/>
        <end position="90"/>
    </location>
</feature>
<evidence type="ECO:0000313" key="3">
    <source>
        <dbReference type="EMBL" id="KAL2869792.1"/>
    </source>
</evidence>
<dbReference type="RefSeq" id="XP_070888771.1">
    <property type="nucleotide sequence ID" value="XM_071032427.1"/>
</dbReference>
<feature type="region of interest" description="Disordered" evidence="2">
    <location>
        <begin position="127"/>
        <end position="159"/>
    </location>
</feature>
<comment type="caution">
    <text evidence="3">The sequence shown here is derived from an EMBL/GenBank/DDBJ whole genome shotgun (WGS) entry which is preliminary data.</text>
</comment>
<reference evidence="3 4" key="1">
    <citation type="submission" date="2024-07" db="EMBL/GenBank/DDBJ databases">
        <title>Section-level genome sequencing and comparative genomics of Aspergillus sections Usti and Cavernicolus.</title>
        <authorList>
            <consortium name="Lawrence Berkeley National Laboratory"/>
            <person name="Nybo J.L."/>
            <person name="Vesth T.C."/>
            <person name="Theobald S."/>
            <person name="Frisvad J.C."/>
            <person name="Larsen T.O."/>
            <person name="Kjaerboelling I."/>
            <person name="Rothschild-Mancinelli K."/>
            <person name="Lyhne E.K."/>
            <person name="Kogle M.E."/>
            <person name="Barry K."/>
            <person name="Clum A."/>
            <person name="Na H."/>
            <person name="Ledsgaard L."/>
            <person name="Lin J."/>
            <person name="Lipzen A."/>
            <person name="Kuo A."/>
            <person name="Riley R."/>
            <person name="Mondo S."/>
            <person name="Labutti K."/>
            <person name="Haridas S."/>
            <person name="Pangalinan J."/>
            <person name="Salamov A.A."/>
            <person name="Simmons B.A."/>
            <person name="Magnuson J.K."/>
            <person name="Chen J."/>
            <person name="Drula E."/>
            <person name="Henrissat B."/>
            <person name="Wiebenga A."/>
            <person name="Lubbers R.J."/>
            <person name="Gomes A.C."/>
            <person name="Macurrencykelacurrency M.R."/>
            <person name="Stajich J."/>
            <person name="Grigoriev I.V."/>
            <person name="Mortensen U.H."/>
            <person name="De Vries R.P."/>
            <person name="Baker S.E."/>
            <person name="Andersen M.R."/>
        </authorList>
    </citation>
    <scope>NUCLEOTIDE SEQUENCE [LARGE SCALE GENOMIC DNA]</scope>
    <source>
        <strain evidence="3 4">CBS 449.75</strain>
    </source>
</reference>
<dbReference type="Proteomes" id="UP001610432">
    <property type="component" value="Unassembled WGS sequence"/>
</dbReference>
<evidence type="ECO:0000256" key="1">
    <source>
        <dbReference type="SAM" id="Coils"/>
    </source>
</evidence>
<dbReference type="GeneID" id="98147499"/>